<evidence type="ECO:0000256" key="3">
    <source>
        <dbReference type="SAM" id="Phobius"/>
    </source>
</evidence>
<accession>A0AAV5W8Z2</accession>
<proteinExistence type="inferred from homology"/>
<dbReference type="InterPro" id="IPR024078">
    <property type="entry name" value="LmbE-like_dom_sf"/>
</dbReference>
<dbReference type="SUPFAM" id="SSF102588">
    <property type="entry name" value="LmbE-like"/>
    <property type="match status" value="1"/>
</dbReference>
<dbReference type="PANTHER" id="PTHR12993:SF11">
    <property type="entry name" value="N-ACETYLGLUCOSAMINYL-PHOSPHATIDYLINOSITOL DE-N-ACETYLASE"/>
    <property type="match status" value="1"/>
</dbReference>
<evidence type="ECO:0000313" key="5">
    <source>
        <dbReference type="Proteomes" id="UP001432322"/>
    </source>
</evidence>
<dbReference type="Proteomes" id="UP001432322">
    <property type="component" value="Unassembled WGS sequence"/>
</dbReference>
<evidence type="ECO:0000313" key="4">
    <source>
        <dbReference type="EMBL" id="GMT28444.1"/>
    </source>
</evidence>
<evidence type="ECO:0000256" key="1">
    <source>
        <dbReference type="ARBA" id="ARBA00006066"/>
    </source>
</evidence>
<comment type="caution">
    <text evidence="4">The sequence shown here is derived from an EMBL/GenBank/DDBJ whole genome shotgun (WGS) entry which is preliminary data.</text>
</comment>
<evidence type="ECO:0000256" key="2">
    <source>
        <dbReference type="ARBA" id="ARBA00012176"/>
    </source>
</evidence>
<organism evidence="4 5">
    <name type="scientific">Pristionchus fissidentatus</name>
    <dbReference type="NCBI Taxonomy" id="1538716"/>
    <lineage>
        <taxon>Eukaryota</taxon>
        <taxon>Metazoa</taxon>
        <taxon>Ecdysozoa</taxon>
        <taxon>Nematoda</taxon>
        <taxon>Chromadorea</taxon>
        <taxon>Rhabditida</taxon>
        <taxon>Rhabditina</taxon>
        <taxon>Diplogasteromorpha</taxon>
        <taxon>Diplogasteroidea</taxon>
        <taxon>Neodiplogasteridae</taxon>
        <taxon>Pristionchus</taxon>
    </lineage>
</organism>
<protein>
    <recommendedName>
        <fullName evidence="2">N-acetylglucosaminylphosphatidylinositol deacetylase</fullName>
        <ecNumber evidence="2">3.5.1.89</ecNumber>
    </recommendedName>
</protein>
<feature type="transmembrane region" description="Helical" evidence="3">
    <location>
        <begin position="6"/>
        <end position="27"/>
    </location>
</feature>
<name>A0AAV5W8Z2_9BILA</name>
<comment type="similarity">
    <text evidence="1">Belongs to the PIGL family.</text>
</comment>
<keyword evidence="3" id="KW-1133">Transmembrane helix</keyword>
<feature type="transmembrane region" description="Helical" evidence="3">
    <location>
        <begin position="226"/>
        <end position="245"/>
    </location>
</feature>
<dbReference type="EMBL" id="BTSY01000005">
    <property type="protein sequence ID" value="GMT28444.1"/>
    <property type="molecule type" value="Genomic_DNA"/>
</dbReference>
<dbReference type="AlphaFoldDB" id="A0AAV5W8Z2"/>
<reference evidence="4" key="1">
    <citation type="submission" date="2023-10" db="EMBL/GenBank/DDBJ databases">
        <title>Genome assembly of Pristionchus species.</title>
        <authorList>
            <person name="Yoshida K."/>
            <person name="Sommer R.J."/>
        </authorList>
    </citation>
    <scope>NUCLEOTIDE SEQUENCE</scope>
    <source>
        <strain evidence="4">RS5133</strain>
    </source>
</reference>
<dbReference type="GO" id="GO:0005783">
    <property type="term" value="C:endoplasmic reticulum"/>
    <property type="evidence" value="ECO:0007669"/>
    <property type="project" value="TreeGrafter"/>
</dbReference>
<keyword evidence="5" id="KW-1185">Reference proteome</keyword>
<dbReference type="Pfam" id="PF02585">
    <property type="entry name" value="PIG-L"/>
    <property type="match status" value="1"/>
</dbReference>
<dbReference type="GO" id="GO:0000225">
    <property type="term" value="F:N-acetylglucosaminylphosphatidylinositol deacetylase activity"/>
    <property type="evidence" value="ECO:0007669"/>
    <property type="project" value="UniProtKB-EC"/>
</dbReference>
<dbReference type="InterPro" id="IPR003737">
    <property type="entry name" value="GlcNAc_PI_deacetylase-related"/>
</dbReference>
<gene>
    <name evidence="4" type="ORF">PFISCL1PPCAC_19741</name>
</gene>
<keyword evidence="3" id="KW-0472">Membrane</keyword>
<sequence>LLIFFPSPLSIVFLLLSSISICWYYLISRPIPLFLSSSSRLLLIIAHPDDETMFFSPLIRNALRCGSRVFVLCLSSGDFYGEGDRRRLELFDAVDRLGIDPSDVTVIDGDNMKDGSEWSSSSLLPIIIRYVVSLDVSLVTSFDDVGVSGHSNHTACSLALKAARSILPDQVELIRLESPSLFRKYSGALSLMVSLLRDSPNCTLISSPADIISSWRAMAAHRSQLLWFRYLYMITSSLLFTNTFTRVPRKVRSHF</sequence>
<dbReference type="PANTHER" id="PTHR12993">
    <property type="entry name" value="N-ACETYLGLUCOSAMINYL-PHOSPHATIDYLINOSITOL DE-N-ACETYLASE-RELATED"/>
    <property type="match status" value="1"/>
</dbReference>
<dbReference type="Gene3D" id="3.40.50.10320">
    <property type="entry name" value="LmbE-like"/>
    <property type="match status" value="1"/>
</dbReference>
<keyword evidence="3" id="KW-0812">Transmembrane</keyword>
<dbReference type="EC" id="3.5.1.89" evidence="2"/>
<feature type="non-terminal residue" evidence="4">
    <location>
        <position position="1"/>
    </location>
</feature>